<dbReference type="Proteomes" id="UP000095286">
    <property type="component" value="Unplaced"/>
</dbReference>
<name>A0AC35UCN6_9BILA</name>
<protein>
    <submittedName>
        <fullName evidence="2">Glutaredoxin domain-containing protein</fullName>
    </submittedName>
</protein>
<sequence>MGSSSSTQQDSANKFVDQIKSEIKRDPVVIYSTTKCGYCIKAKSVLEEQEIPYTEHDLTVYRATKPDTFRDYVATLTDMTKQRTVPQIFICGRFIGGFDDLNALNQRNALLPLIAQCSKGVADSIASKRGNSKL</sequence>
<evidence type="ECO:0000313" key="2">
    <source>
        <dbReference type="WBParaSite" id="RSKR_0001010300.1"/>
    </source>
</evidence>
<proteinExistence type="predicted"/>
<evidence type="ECO:0000313" key="1">
    <source>
        <dbReference type="Proteomes" id="UP000095286"/>
    </source>
</evidence>
<reference evidence="2" key="1">
    <citation type="submission" date="2016-11" db="UniProtKB">
        <authorList>
            <consortium name="WormBaseParasite"/>
        </authorList>
    </citation>
    <scope>IDENTIFICATION</scope>
    <source>
        <strain evidence="2">KR3021</strain>
    </source>
</reference>
<accession>A0AC35UCN6</accession>
<organism evidence="1 2">
    <name type="scientific">Rhabditophanes sp. KR3021</name>
    <dbReference type="NCBI Taxonomy" id="114890"/>
    <lineage>
        <taxon>Eukaryota</taxon>
        <taxon>Metazoa</taxon>
        <taxon>Ecdysozoa</taxon>
        <taxon>Nematoda</taxon>
        <taxon>Chromadorea</taxon>
        <taxon>Rhabditida</taxon>
        <taxon>Tylenchina</taxon>
        <taxon>Panagrolaimomorpha</taxon>
        <taxon>Strongyloidoidea</taxon>
        <taxon>Alloionematidae</taxon>
        <taxon>Rhabditophanes</taxon>
    </lineage>
</organism>
<dbReference type="WBParaSite" id="RSKR_0001010300.1">
    <property type="protein sequence ID" value="RSKR_0001010300.1"/>
    <property type="gene ID" value="RSKR_0001010300"/>
</dbReference>